<name>A0A8H3EW51_9LECA</name>
<dbReference type="AlphaFoldDB" id="A0A8H3EW51"/>
<keyword evidence="3" id="KW-1185">Reference proteome</keyword>
<protein>
    <submittedName>
        <fullName evidence="2">Uncharacterized protein</fullName>
    </submittedName>
</protein>
<evidence type="ECO:0000313" key="3">
    <source>
        <dbReference type="Proteomes" id="UP000664203"/>
    </source>
</evidence>
<comment type="caution">
    <text evidence="2">The sequence shown here is derived from an EMBL/GenBank/DDBJ whole genome shotgun (WGS) entry which is preliminary data.</text>
</comment>
<feature type="region of interest" description="Disordered" evidence="1">
    <location>
        <begin position="131"/>
        <end position="166"/>
    </location>
</feature>
<dbReference type="OrthoDB" id="4400964at2759"/>
<dbReference type="EMBL" id="CAJPDR010000062">
    <property type="protein sequence ID" value="CAF9913482.1"/>
    <property type="molecule type" value="Genomic_DNA"/>
</dbReference>
<evidence type="ECO:0000313" key="2">
    <source>
        <dbReference type="EMBL" id="CAF9913482.1"/>
    </source>
</evidence>
<sequence length="301" mass="32251">MVLAQSWTDAERLVVVYYLSRGFSRNGILKLLKAKFGRDHSDDLIEQMLDNINLKEDQGVRVPPYDPQRQGQEWDLDAVDVVISGLRGQLASGLADQLMSIQTPDETTVLLDEPVDDVTEIRQRLENLRTRPQPGHRCAAGRPYESPGGPSRQLKGQGESRGHGFLCVQPYNRNDVPPNSAPRTVFDPVREQYQITHHSNPPGVPAIATGYPVNPVPAIPVALAPTNPTIPAPSPFTPGQPGGPLITTLNPTFLGTNFGGLQGTFYDQNPSFGRRGTNGSGSGGGGGSSGGGDGRGRTDGI</sequence>
<dbReference type="Proteomes" id="UP000664203">
    <property type="component" value="Unassembled WGS sequence"/>
</dbReference>
<feature type="compositionally biased region" description="Gly residues" evidence="1">
    <location>
        <begin position="276"/>
        <end position="293"/>
    </location>
</feature>
<proteinExistence type="predicted"/>
<evidence type="ECO:0000256" key="1">
    <source>
        <dbReference type="SAM" id="MobiDB-lite"/>
    </source>
</evidence>
<feature type="region of interest" description="Disordered" evidence="1">
    <location>
        <begin position="265"/>
        <end position="301"/>
    </location>
</feature>
<reference evidence="2" key="1">
    <citation type="submission" date="2021-03" db="EMBL/GenBank/DDBJ databases">
        <authorList>
            <person name="Tagirdzhanova G."/>
        </authorList>
    </citation>
    <scope>NUCLEOTIDE SEQUENCE</scope>
</reference>
<organism evidence="2 3">
    <name type="scientific">Alectoria fallacina</name>
    <dbReference type="NCBI Taxonomy" id="1903189"/>
    <lineage>
        <taxon>Eukaryota</taxon>
        <taxon>Fungi</taxon>
        <taxon>Dikarya</taxon>
        <taxon>Ascomycota</taxon>
        <taxon>Pezizomycotina</taxon>
        <taxon>Lecanoromycetes</taxon>
        <taxon>OSLEUM clade</taxon>
        <taxon>Lecanoromycetidae</taxon>
        <taxon>Lecanorales</taxon>
        <taxon>Lecanorineae</taxon>
        <taxon>Parmeliaceae</taxon>
        <taxon>Alectoria</taxon>
    </lineage>
</organism>
<accession>A0A8H3EW51</accession>
<gene>
    <name evidence="2" type="ORF">ALECFALPRED_008834</name>
</gene>